<reference evidence="2 3" key="2">
    <citation type="submission" date="2024-07" db="EMBL/GenBank/DDBJ databases">
        <title>Enhanced genomic and transcriptomic resources for Trichinella pseudospiralis and T. spiralis underpin the discovery of pronounced molecular differences between stages and species.</title>
        <authorList>
            <person name="Pasi K.K."/>
            <person name="La Rosa G."/>
            <person name="Gomez-Morales M.A."/>
            <person name="Tosini F."/>
            <person name="Sumanam S."/>
            <person name="Young N.D."/>
            <person name="Chang B.C."/>
            <person name="Robin G.B."/>
        </authorList>
    </citation>
    <scope>NUCLEOTIDE SEQUENCE [LARGE SCALE GENOMIC DNA]</scope>
    <source>
        <strain evidence="2">ISS534</strain>
    </source>
</reference>
<comment type="caution">
    <text evidence="2">The sequence shown here is derived from an EMBL/GenBank/DDBJ whole genome shotgun (WGS) entry which is preliminary data.</text>
</comment>
<accession>A0ABR3KC99</accession>
<sequence length="148" mass="16524">MFKNSNKENHNTFIWRQIFSVQFHLLKRSPIQDAGKHEAQFATTMPAGIGVVQSRVHIVSSVGNAASPNWPLAGKRACWLGKSAQQPPEFDIRTLIIELCQTAGGSEGILIACRGGVEIETQEFDECVAFRVAQPKRQADKHRIHIIY</sequence>
<reference evidence="2" key="1">
    <citation type="submission" date="2024-06" db="EMBL/GenBank/DDBJ databases">
        <authorList>
            <person name="Korhonen P.K."/>
            <person name="La Rosa G."/>
            <person name="Gomez-Morales M.A."/>
            <person name="Tosini F."/>
            <person name="Sumanam S."/>
            <person name="Young N.D."/>
            <person name="Chang B.C."/>
            <person name="Gasser R.B."/>
        </authorList>
    </citation>
    <scope>NUCLEOTIDE SEQUENCE</scope>
    <source>
        <strain evidence="2">ISS534</strain>
    </source>
</reference>
<proteinExistence type="predicted"/>
<dbReference type="EMBL" id="JBEUSY010000485">
    <property type="protein sequence ID" value="KAL1229699.1"/>
    <property type="molecule type" value="Genomic_DNA"/>
</dbReference>
<keyword evidence="2" id="KW-0675">Receptor</keyword>
<evidence type="ECO:0000313" key="3">
    <source>
        <dbReference type="Proteomes" id="UP001558632"/>
    </source>
</evidence>
<evidence type="ECO:0000313" key="2">
    <source>
        <dbReference type="EMBL" id="KAL1233544.1"/>
    </source>
</evidence>
<keyword evidence="3" id="KW-1185">Reference proteome</keyword>
<evidence type="ECO:0000313" key="1">
    <source>
        <dbReference type="EMBL" id="KAL1229699.1"/>
    </source>
</evidence>
<gene>
    <name evidence="2" type="ORF">TSPI_10073</name>
    <name evidence="1" type="ORF">TSPI_10079</name>
</gene>
<name>A0ABR3KC99_TRISP</name>
<protein>
    <submittedName>
        <fullName evidence="2">Speract receptor</fullName>
    </submittedName>
</protein>
<dbReference type="Proteomes" id="UP001558632">
    <property type="component" value="Unassembled WGS sequence"/>
</dbReference>
<dbReference type="EMBL" id="JBEUSY010000434">
    <property type="protein sequence ID" value="KAL1233544.1"/>
    <property type="molecule type" value="Genomic_DNA"/>
</dbReference>
<organism evidence="2 3">
    <name type="scientific">Trichinella spiralis</name>
    <name type="common">Trichina worm</name>
    <dbReference type="NCBI Taxonomy" id="6334"/>
    <lineage>
        <taxon>Eukaryota</taxon>
        <taxon>Metazoa</taxon>
        <taxon>Ecdysozoa</taxon>
        <taxon>Nematoda</taxon>
        <taxon>Enoplea</taxon>
        <taxon>Dorylaimia</taxon>
        <taxon>Trichinellida</taxon>
        <taxon>Trichinellidae</taxon>
        <taxon>Trichinella</taxon>
    </lineage>
</organism>